<dbReference type="InterPro" id="IPR019188">
    <property type="entry name" value="SNAPC1"/>
</dbReference>
<evidence type="ECO:0000256" key="1">
    <source>
        <dbReference type="SAM" id="MobiDB-lite"/>
    </source>
</evidence>
<reference evidence="2" key="2">
    <citation type="submission" date="2025-09" db="UniProtKB">
        <authorList>
            <consortium name="Ensembl"/>
        </authorList>
    </citation>
    <scope>IDENTIFICATION</scope>
</reference>
<dbReference type="Proteomes" id="UP000261600">
    <property type="component" value="Unplaced"/>
</dbReference>
<feature type="compositionally biased region" description="Basic and acidic residues" evidence="1">
    <location>
        <begin position="229"/>
        <end position="238"/>
    </location>
</feature>
<feature type="region of interest" description="Disordered" evidence="1">
    <location>
        <begin position="229"/>
        <end position="249"/>
    </location>
</feature>
<dbReference type="PANTHER" id="PTHR15131:SF3">
    <property type="entry name" value="SNRNA-ACTIVATING PROTEIN COMPLEX SUBUNIT 1"/>
    <property type="match status" value="1"/>
</dbReference>
<reference evidence="2" key="1">
    <citation type="submission" date="2025-08" db="UniProtKB">
        <authorList>
            <consortium name="Ensembl"/>
        </authorList>
    </citation>
    <scope>IDENTIFICATION</scope>
</reference>
<dbReference type="Ensembl" id="ENSMALT00000005267.1">
    <property type="protein sequence ID" value="ENSMALP00000005148.1"/>
    <property type="gene ID" value="ENSMALG00000003714.1"/>
</dbReference>
<dbReference type="PANTHER" id="PTHR15131">
    <property type="entry name" value="SMALL NUCLEAR RNA ACTIVATING COMPLEX, POLYPEPTIDE 1"/>
    <property type="match status" value="1"/>
</dbReference>
<dbReference type="GO" id="GO:0042796">
    <property type="term" value="P:snRNA transcription by RNA polymerase III"/>
    <property type="evidence" value="ECO:0007669"/>
    <property type="project" value="TreeGrafter"/>
</dbReference>
<dbReference type="AlphaFoldDB" id="A0A3Q3IK28"/>
<evidence type="ECO:0000313" key="3">
    <source>
        <dbReference type="Proteomes" id="UP000261600"/>
    </source>
</evidence>
<name>A0A3Q3IK28_MONAL</name>
<dbReference type="GO" id="GO:0043565">
    <property type="term" value="F:sequence-specific DNA binding"/>
    <property type="evidence" value="ECO:0007669"/>
    <property type="project" value="TreeGrafter"/>
</dbReference>
<dbReference type="GO" id="GO:0042795">
    <property type="term" value="P:snRNA transcription by RNA polymerase II"/>
    <property type="evidence" value="ECO:0007669"/>
    <property type="project" value="TreeGrafter"/>
</dbReference>
<accession>A0A3Q3IK28</accession>
<protein>
    <recommendedName>
        <fullName evidence="4">Small nuclear RNA activating complex, polypeptide 1b</fullName>
    </recommendedName>
</protein>
<dbReference type="STRING" id="43700.ENSMALP00000005148"/>
<sequence length="346" mass="40041">MESCRKDVEKLLACFQQAGSVRYQVFSAIWREMGFSDIFRGICGTGEMKRFCRVTLATAMKYFLPPYSYQIRVGGLYLMFGFYHTQLAMTPVKIRLALKDWDQVQTFVKDSVDAGHHDVVYIYKKLVATKAIHYTAMPHFLTFQKQRKPKREPLCAEFLMKSTAVQELISADLLEELTHIQRYYDQLKETTVEVSSQVNIVHRDFASRLKDCVSEFTAWQQKSLSLVSKDKTSGADEERPAEDESSSNRARLLSSIKHKSYSSFQDVPKSRRHRQAETVDFSGSEAEQVPPTVLQRRKHISLRARTWRSLGVVQERSRHQDWLLSTPDTEDKVPVKRTSHVVPYKL</sequence>
<dbReference type="GO" id="GO:0019185">
    <property type="term" value="C:snRNA-activating protein complex"/>
    <property type="evidence" value="ECO:0007669"/>
    <property type="project" value="TreeGrafter"/>
</dbReference>
<proteinExistence type="predicted"/>
<evidence type="ECO:0008006" key="4">
    <source>
        <dbReference type="Google" id="ProtNLM"/>
    </source>
</evidence>
<dbReference type="Pfam" id="PF09808">
    <property type="entry name" value="SNAPC1"/>
    <property type="match status" value="1"/>
</dbReference>
<organism evidence="2 3">
    <name type="scientific">Monopterus albus</name>
    <name type="common">Swamp eel</name>
    <dbReference type="NCBI Taxonomy" id="43700"/>
    <lineage>
        <taxon>Eukaryota</taxon>
        <taxon>Metazoa</taxon>
        <taxon>Chordata</taxon>
        <taxon>Craniata</taxon>
        <taxon>Vertebrata</taxon>
        <taxon>Euteleostomi</taxon>
        <taxon>Actinopterygii</taxon>
        <taxon>Neopterygii</taxon>
        <taxon>Teleostei</taxon>
        <taxon>Neoteleostei</taxon>
        <taxon>Acanthomorphata</taxon>
        <taxon>Anabantaria</taxon>
        <taxon>Synbranchiformes</taxon>
        <taxon>Synbranchidae</taxon>
        <taxon>Monopterus</taxon>
    </lineage>
</organism>
<evidence type="ECO:0000313" key="2">
    <source>
        <dbReference type="Ensembl" id="ENSMALP00000005148.1"/>
    </source>
</evidence>
<keyword evidence="3" id="KW-1185">Reference proteome</keyword>